<accession>A0A1Y2GH64</accession>
<organism evidence="2 3">
    <name type="scientific">Lobosporangium transversale</name>
    <dbReference type="NCBI Taxonomy" id="64571"/>
    <lineage>
        <taxon>Eukaryota</taxon>
        <taxon>Fungi</taxon>
        <taxon>Fungi incertae sedis</taxon>
        <taxon>Mucoromycota</taxon>
        <taxon>Mortierellomycotina</taxon>
        <taxon>Mortierellomycetes</taxon>
        <taxon>Mortierellales</taxon>
        <taxon>Mortierellaceae</taxon>
        <taxon>Lobosporangium</taxon>
    </lineage>
</organism>
<evidence type="ECO:0000313" key="2">
    <source>
        <dbReference type="EMBL" id="ORZ09414.1"/>
    </source>
</evidence>
<keyword evidence="1" id="KW-1133">Transmembrane helix</keyword>
<dbReference type="GeneID" id="33570844"/>
<name>A0A1Y2GH64_9FUNG</name>
<dbReference type="Proteomes" id="UP000193648">
    <property type="component" value="Unassembled WGS sequence"/>
</dbReference>
<reference evidence="2 3" key="1">
    <citation type="submission" date="2016-07" db="EMBL/GenBank/DDBJ databases">
        <title>Pervasive Adenine N6-methylation of Active Genes in Fungi.</title>
        <authorList>
            <consortium name="DOE Joint Genome Institute"/>
            <person name="Mondo S.J."/>
            <person name="Dannebaum R.O."/>
            <person name="Kuo R.C."/>
            <person name="Labutti K."/>
            <person name="Haridas S."/>
            <person name="Kuo A."/>
            <person name="Salamov A."/>
            <person name="Ahrendt S.R."/>
            <person name="Lipzen A."/>
            <person name="Sullivan W."/>
            <person name="Andreopoulos W.B."/>
            <person name="Clum A."/>
            <person name="Lindquist E."/>
            <person name="Daum C."/>
            <person name="Ramamoorthy G.K."/>
            <person name="Gryganskyi A."/>
            <person name="Culley D."/>
            <person name="Magnuson J.K."/>
            <person name="James T.Y."/>
            <person name="O'Malley M.A."/>
            <person name="Stajich J.E."/>
            <person name="Spatafora J.W."/>
            <person name="Visel A."/>
            <person name="Grigoriev I.V."/>
        </authorList>
    </citation>
    <scope>NUCLEOTIDE SEQUENCE [LARGE SCALE GENOMIC DNA]</scope>
    <source>
        <strain evidence="2 3">NRRL 3116</strain>
    </source>
</reference>
<protein>
    <recommendedName>
        <fullName evidence="4">Ion transport domain-containing protein</fullName>
    </recommendedName>
</protein>
<evidence type="ECO:0000256" key="1">
    <source>
        <dbReference type="SAM" id="Phobius"/>
    </source>
</evidence>
<feature type="transmembrane region" description="Helical" evidence="1">
    <location>
        <begin position="99"/>
        <end position="128"/>
    </location>
</feature>
<dbReference type="EMBL" id="MCFF01000034">
    <property type="protein sequence ID" value="ORZ09414.1"/>
    <property type="molecule type" value="Genomic_DNA"/>
</dbReference>
<feature type="transmembrane region" description="Helical" evidence="1">
    <location>
        <begin position="27"/>
        <end position="48"/>
    </location>
</feature>
<evidence type="ECO:0008006" key="4">
    <source>
        <dbReference type="Google" id="ProtNLM"/>
    </source>
</evidence>
<proteinExistence type="predicted"/>
<keyword evidence="1" id="KW-0472">Membrane</keyword>
<gene>
    <name evidence="2" type="ORF">BCR41DRAFT_398852</name>
</gene>
<dbReference type="RefSeq" id="XP_021878867.1">
    <property type="nucleotide sequence ID" value="XM_022029001.1"/>
</dbReference>
<comment type="caution">
    <text evidence="2">The sequence shown here is derived from an EMBL/GenBank/DDBJ whole genome shotgun (WGS) entry which is preliminary data.</text>
</comment>
<evidence type="ECO:0000313" key="3">
    <source>
        <dbReference type="Proteomes" id="UP000193648"/>
    </source>
</evidence>
<sequence length="227" mass="26129">MSLHLLFELRVNQMVCKYVTIIQQATVGIQVFFVIFATGIVAFTVGMLHLLHACPTSECGRVESEGSFPIHFFGALSATHFMLGGRYDPVDSKLTSQDWAFHIMMMMFFFFTVILMLNVLIALINVAFAKSDDGWRMTWIESRLRFIEAAENMSYYIPGYRETYDCFPEEIYFAATTQQKKAYQGKLDADANKDVGKHIAIVDARVEQLQRRLREQLRVQVQLQNQL</sequence>
<dbReference type="InParanoid" id="A0A1Y2GH64"/>
<keyword evidence="3" id="KW-1185">Reference proteome</keyword>
<keyword evidence="1" id="KW-0812">Transmembrane</keyword>
<dbReference type="AlphaFoldDB" id="A0A1Y2GH64"/>
<dbReference type="OrthoDB" id="310870at2759"/>